<evidence type="ECO:0000313" key="2">
    <source>
        <dbReference type="EMBL" id="OIN59942.1"/>
    </source>
</evidence>
<organism evidence="2 3">
    <name type="scientific">Arsenicibacter rosenii</name>
    <dbReference type="NCBI Taxonomy" id="1750698"/>
    <lineage>
        <taxon>Bacteria</taxon>
        <taxon>Pseudomonadati</taxon>
        <taxon>Bacteroidota</taxon>
        <taxon>Cytophagia</taxon>
        <taxon>Cytophagales</taxon>
        <taxon>Spirosomataceae</taxon>
        <taxon>Arsenicibacter</taxon>
    </lineage>
</organism>
<gene>
    <name evidence="2" type="ORF">BLX24_08875</name>
</gene>
<evidence type="ECO:0000256" key="1">
    <source>
        <dbReference type="SAM" id="Phobius"/>
    </source>
</evidence>
<protein>
    <recommendedName>
        <fullName evidence="4">Glycosyltransferase RgtA/B/C/D-like domain-containing protein</fullName>
    </recommendedName>
</protein>
<dbReference type="AlphaFoldDB" id="A0A1S2VME7"/>
<dbReference type="OrthoDB" id="917191at2"/>
<feature type="transmembrane region" description="Helical" evidence="1">
    <location>
        <begin position="293"/>
        <end position="312"/>
    </location>
</feature>
<keyword evidence="1" id="KW-0472">Membrane</keyword>
<evidence type="ECO:0008006" key="4">
    <source>
        <dbReference type="Google" id="ProtNLM"/>
    </source>
</evidence>
<evidence type="ECO:0000313" key="3">
    <source>
        <dbReference type="Proteomes" id="UP000181790"/>
    </source>
</evidence>
<dbReference type="EMBL" id="MORL01000003">
    <property type="protein sequence ID" value="OIN59942.1"/>
    <property type="molecule type" value="Genomic_DNA"/>
</dbReference>
<feature type="transmembrane region" description="Helical" evidence="1">
    <location>
        <begin position="114"/>
        <end position="130"/>
    </location>
</feature>
<proteinExistence type="predicted"/>
<keyword evidence="3" id="KW-1185">Reference proteome</keyword>
<feature type="transmembrane region" description="Helical" evidence="1">
    <location>
        <begin position="347"/>
        <end position="365"/>
    </location>
</feature>
<feature type="transmembrane region" description="Helical" evidence="1">
    <location>
        <begin position="87"/>
        <end position="107"/>
    </location>
</feature>
<reference evidence="2 3" key="1">
    <citation type="submission" date="2016-10" db="EMBL/GenBank/DDBJ databases">
        <title>Arsenicibacter rosenii gen. nov., sp. nov., an efficient arsenic-methylating bacterium isolated from an arsenic-contaminated paddy soil.</title>
        <authorList>
            <person name="Huang K."/>
        </authorList>
    </citation>
    <scope>NUCLEOTIDE SEQUENCE [LARGE SCALE GENOMIC DNA]</scope>
    <source>
        <strain evidence="2 3">SM-1</strain>
    </source>
</reference>
<feature type="transmembrane region" description="Helical" evidence="1">
    <location>
        <begin position="324"/>
        <end position="340"/>
    </location>
</feature>
<keyword evidence="1" id="KW-1133">Transmembrane helix</keyword>
<feature type="transmembrane region" description="Helical" evidence="1">
    <location>
        <begin position="200"/>
        <end position="218"/>
    </location>
</feature>
<feature type="transmembrane region" description="Helical" evidence="1">
    <location>
        <begin position="5"/>
        <end position="23"/>
    </location>
</feature>
<feature type="transmembrane region" description="Helical" evidence="1">
    <location>
        <begin position="166"/>
        <end position="194"/>
    </location>
</feature>
<dbReference type="RefSeq" id="WP_071502741.1">
    <property type="nucleotide sequence ID" value="NZ_MORL01000003.1"/>
</dbReference>
<name>A0A1S2VME7_9BACT</name>
<sequence length="436" mass="50844">MLKYFCLILCISSILIYYIWVIINSQNIPFADDLSFMANLYDIQTASSFTDKINIFFAFHNEHKLLYPRLLVWILARLQGGIIDIRWWIWIGNSFLLGVLYIFYISFKSYQKPFIYFVPVVLFFFQPIYIELTYWGMASIQNIGILLVSSLVLYKISTYDTDIKKIFILFLLTVSAVFTSANGLVLVPIIAGILLLKKRYNLLSIWIILGCILFWFYWHDFNPQIHSVAIKRTISGVVLSFFALLGSFLESQRYGKFTIVAGVFIAIAMAYLLWPILKIILKSEFKKISNSQLFLLSYFIFLLLTITVIAFNRNFEDALHVSRYKIYSVLILIVMYFLIIRRYQVSIHIIYVLIIGCTGFAVYNYKRANAVTHAHSQLLNQQLNKWFYLQQLDAPTPLQGQYYATRWTALYLQGAYIPPIESRNPSKHGNRIAKPK</sequence>
<dbReference type="Proteomes" id="UP000181790">
    <property type="component" value="Unassembled WGS sequence"/>
</dbReference>
<accession>A0A1S2VME7</accession>
<feature type="transmembrane region" description="Helical" evidence="1">
    <location>
        <begin position="255"/>
        <end position="281"/>
    </location>
</feature>
<feature type="transmembrane region" description="Helical" evidence="1">
    <location>
        <begin position="230"/>
        <end position="249"/>
    </location>
</feature>
<comment type="caution">
    <text evidence="2">The sequence shown here is derived from an EMBL/GenBank/DDBJ whole genome shotgun (WGS) entry which is preliminary data.</text>
</comment>
<feature type="transmembrane region" description="Helical" evidence="1">
    <location>
        <begin position="136"/>
        <end position="154"/>
    </location>
</feature>
<keyword evidence="1" id="KW-0812">Transmembrane</keyword>